<evidence type="ECO:0000259" key="1">
    <source>
        <dbReference type="Pfam" id="PF13649"/>
    </source>
</evidence>
<dbReference type="AlphaFoldDB" id="A0A1H9WT10"/>
<accession>A0A1H9WT10</accession>
<keyword evidence="2" id="KW-0489">Methyltransferase</keyword>
<protein>
    <submittedName>
        <fullName evidence="2">Methyltransferase domain-containing protein</fullName>
    </submittedName>
</protein>
<dbReference type="STRING" id="155974.SAMN04487818_111168"/>
<reference evidence="3" key="1">
    <citation type="submission" date="2016-10" db="EMBL/GenBank/DDBJ databases">
        <authorList>
            <person name="Varghese N."/>
            <person name="Submissions S."/>
        </authorList>
    </citation>
    <scope>NUCLEOTIDE SEQUENCE [LARGE SCALE GENOMIC DNA]</scope>
    <source>
        <strain evidence="3">DSM 44260</strain>
    </source>
</reference>
<dbReference type="Pfam" id="PF13649">
    <property type="entry name" value="Methyltransf_25"/>
    <property type="match status" value="1"/>
</dbReference>
<dbReference type="EMBL" id="FOGI01000011">
    <property type="protein sequence ID" value="SES36909.1"/>
    <property type="molecule type" value="Genomic_DNA"/>
</dbReference>
<dbReference type="RefSeq" id="WP_092783453.1">
    <property type="nucleotide sequence ID" value="NZ_FOGI01000011.1"/>
</dbReference>
<dbReference type="InterPro" id="IPR029063">
    <property type="entry name" value="SAM-dependent_MTases_sf"/>
</dbReference>
<dbReference type="Proteomes" id="UP000199051">
    <property type="component" value="Unassembled WGS sequence"/>
</dbReference>
<proteinExistence type="predicted"/>
<evidence type="ECO:0000313" key="2">
    <source>
        <dbReference type="EMBL" id="SES36909.1"/>
    </source>
</evidence>
<organism evidence="2 3">
    <name type="scientific">Actinokineospora terrae</name>
    <dbReference type="NCBI Taxonomy" id="155974"/>
    <lineage>
        <taxon>Bacteria</taxon>
        <taxon>Bacillati</taxon>
        <taxon>Actinomycetota</taxon>
        <taxon>Actinomycetes</taxon>
        <taxon>Pseudonocardiales</taxon>
        <taxon>Pseudonocardiaceae</taxon>
        <taxon>Actinokineospora</taxon>
    </lineage>
</organism>
<dbReference type="GO" id="GO:0032259">
    <property type="term" value="P:methylation"/>
    <property type="evidence" value="ECO:0007669"/>
    <property type="project" value="UniProtKB-KW"/>
</dbReference>
<dbReference type="InterPro" id="IPR041698">
    <property type="entry name" value="Methyltransf_25"/>
</dbReference>
<keyword evidence="2" id="KW-0808">Transferase</keyword>
<sequence length="237" mass="25018">MGQPVNANWQGFWSDTAREQGVAIWDSAPGVTSTAHLPLFEQHFAVDLPVLDIGCGNGTQSAALAAHYPRVLGLDFAPAAIEHATALYGDSGVDFRTFDLADTTAATALHAELGDVNIYMRGVLHQMPDDRRADAAASLATLIGASGHLFAVELAPAAGETIKSAMSESPTAVPKMRQVFKHNLTPAAWVDGKLEELLTGAGLTILDTGPITLEGTDTRVDGTRLDLPMTYAVARRA</sequence>
<gene>
    <name evidence="2" type="ORF">SAMN04487818_111168</name>
</gene>
<dbReference type="Gene3D" id="3.40.50.150">
    <property type="entry name" value="Vaccinia Virus protein VP39"/>
    <property type="match status" value="1"/>
</dbReference>
<dbReference type="SUPFAM" id="SSF53335">
    <property type="entry name" value="S-adenosyl-L-methionine-dependent methyltransferases"/>
    <property type="match status" value="1"/>
</dbReference>
<feature type="domain" description="Methyltransferase" evidence="1">
    <location>
        <begin position="50"/>
        <end position="142"/>
    </location>
</feature>
<keyword evidence="3" id="KW-1185">Reference proteome</keyword>
<evidence type="ECO:0000313" key="3">
    <source>
        <dbReference type="Proteomes" id="UP000199051"/>
    </source>
</evidence>
<name>A0A1H9WT10_9PSEU</name>
<dbReference type="CDD" id="cd02440">
    <property type="entry name" value="AdoMet_MTases"/>
    <property type="match status" value="1"/>
</dbReference>
<dbReference type="GO" id="GO:0008168">
    <property type="term" value="F:methyltransferase activity"/>
    <property type="evidence" value="ECO:0007669"/>
    <property type="project" value="UniProtKB-KW"/>
</dbReference>